<dbReference type="GO" id="GO:0110001">
    <property type="term" value="C:toxin-antitoxin complex"/>
    <property type="evidence" value="ECO:0007669"/>
    <property type="project" value="InterPro"/>
</dbReference>
<name>A0A1G5QNE7_PHOLU</name>
<dbReference type="GO" id="GO:0004540">
    <property type="term" value="F:RNA nuclease activity"/>
    <property type="evidence" value="ECO:0007669"/>
    <property type="project" value="InterPro"/>
</dbReference>
<protein>
    <submittedName>
        <fullName evidence="1">Toxin YhaV</fullName>
    </submittedName>
</protein>
<reference evidence="2" key="1">
    <citation type="submission" date="2016-10" db="EMBL/GenBank/DDBJ databases">
        <authorList>
            <person name="Varghese N."/>
            <person name="Submissions S."/>
        </authorList>
    </citation>
    <scope>NUCLEOTIDE SEQUENCE [LARGE SCALE GENOMIC DNA]</scope>
    <source>
        <strain evidence="2">ATCC 29999</strain>
    </source>
</reference>
<dbReference type="OrthoDB" id="515905at2"/>
<dbReference type="Proteomes" id="UP000183223">
    <property type="component" value="Unassembled WGS sequence"/>
</dbReference>
<dbReference type="GeneID" id="45655637"/>
<dbReference type="RefSeq" id="WP_049582638.1">
    <property type="nucleotide sequence ID" value="NZ_CAWQXX010000045.1"/>
</dbReference>
<evidence type="ECO:0000313" key="1">
    <source>
        <dbReference type="EMBL" id="SCZ62639.1"/>
    </source>
</evidence>
<proteinExistence type="predicted"/>
<organism evidence="1 2">
    <name type="scientific">Photorhabdus luminescens</name>
    <name type="common">Xenorhabdus luminescens</name>
    <dbReference type="NCBI Taxonomy" id="29488"/>
    <lineage>
        <taxon>Bacteria</taxon>
        <taxon>Pseudomonadati</taxon>
        <taxon>Pseudomonadota</taxon>
        <taxon>Gammaproteobacteria</taxon>
        <taxon>Enterobacterales</taxon>
        <taxon>Morganellaceae</taxon>
        <taxon>Photorhabdus</taxon>
    </lineage>
</organism>
<keyword evidence="2" id="KW-1185">Reference proteome</keyword>
<dbReference type="Pfam" id="PF11663">
    <property type="entry name" value="Toxin_YhaV"/>
    <property type="match status" value="1"/>
</dbReference>
<gene>
    <name evidence="1" type="ORF">SAMN02982990_01883</name>
</gene>
<sequence length="164" mass="19189">MYDRVCVINGWALFAHPCFIEQLKQAIDKVEQLQQKYPNDYLKKNDAKRLAAIIKLVTEIIPSDPANIAFRLGDTLGGKRKHWFRATFFQQYRLFFRFHAESKIIIFGWVNDERTKRAYGDKHDAYKVFGEMLNAGHPPDDWSSLLKESTDSPLFTKLINEHQP</sequence>
<dbReference type="EMBL" id="FMWJ01000007">
    <property type="protein sequence ID" value="SCZ62639.1"/>
    <property type="molecule type" value="Genomic_DNA"/>
</dbReference>
<accession>A0A1G5QNE7</accession>
<dbReference type="InterPro" id="IPR021679">
    <property type="entry name" value="Toxin_endonuclease_YhaV"/>
</dbReference>
<dbReference type="AlphaFoldDB" id="A0A1G5QNE7"/>
<evidence type="ECO:0000313" key="2">
    <source>
        <dbReference type="Proteomes" id="UP000183223"/>
    </source>
</evidence>